<keyword evidence="2" id="KW-0560">Oxidoreductase</keyword>
<dbReference type="CDD" id="cd05344">
    <property type="entry name" value="BKR_like_SDR_like"/>
    <property type="match status" value="1"/>
</dbReference>
<reference evidence="3" key="1">
    <citation type="submission" date="2018-05" db="EMBL/GenBank/DDBJ databases">
        <authorList>
            <person name="Lanie J.A."/>
            <person name="Ng W.-L."/>
            <person name="Kazmierczak K.M."/>
            <person name="Andrzejewski T.M."/>
            <person name="Davidsen T.M."/>
            <person name="Wayne K.J."/>
            <person name="Tettelin H."/>
            <person name="Glass J.I."/>
            <person name="Rusch D."/>
            <person name="Podicherti R."/>
            <person name="Tsui H.-C.T."/>
            <person name="Winkler M.E."/>
        </authorList>
    </citation>
    <scope>NUCLEOTIDE SEQUENCE</scope>
</reference>
<protein>
    <recommendedName>
        <fullName evidence="4">3-oxoacyl-ACP reductase</fullName>
    </recommendedName>
</protein>
<accession>A0A381PVU9</accession>
<evidence type="ECO:0000256" key="1">
    <source>
        <dbReference type="ARBA" id="ARBA00006484"/>
    </source>
</evidence>
<dbReference type="PRINTS" id="PR00081">
    <property type="entry name" value="GDHRDH"/>
</dbReference>
<name>A0A381PVU9_9ZZZZ</name>
<sequence>MDLKLNGKVAMVAASSKGLGYGIAQALAQEGASISIGSRTEADIESAAEQLRKETGVSVLASVLDSSEPESIQQWANITLKEFGGVDKLLVNAGGPPTGKFEDFSDNDWQAAFELNLLSAVRMIRAALPSMRERGGGSILTVTSMSVKEPIDMLILSNVMRSGVTSLVKSLSVQLAPDNIRLNNLMPGRINTDRLRSLDGLSSEKQGVPLTQIQAANYAKIPLGRYGTIEEFGRTGAFLLSDAASYITGSSLAVDGGVLKTVW</sequence>
<comment type="similarity">
    <text evidence="1">Belongs to the short-chain dehydrogenases/reductases (SDR) family.</text>
</comment>
<organism evidence="3">
    <name type="scientific">marine metagenome</name>
    <dbReference type="NCBI Taxonomy" id="408172"/>
    <lineage>
        <taxon>unclassified sequences</taxon>
        <taxon>metagenomes</taxon>
        <taxon>ecological metagenomes</taxon>
    </lineage>
</organism>
<dbReference type="PANTHER" id="PTHR43943">
    <property type="entry name" value="DEHYDROGENASE/REDUCTASE (SDR FAMILY) MEMBER 4"/>
    <property type="match status" value="1"/>
</dbReference>
<dbReference type="Pfam" id="PF13561">
    <property type="entry name" value="adh_short_C2"/>
    <property type="match status" value="1"/>
</dbReference>
<dbReference type="InterPro" id="IPR036291">
    <property type="entry name" value="NAD(P)-bd_dom_sf"/>
</dbReference>
<evidence type="ECO:0000256" key="2">
    <source>
        <dbReference type="ARBA" id="ARBA00023002"/>
    </source>
</evidence>
<dbReference type="GO" id="GO:0016491">
    <property type="term" value="F:oxidoreductase activity"/>
    <property type="evidence" value="ECO:0007669"/>
    <property type="project" value="UniProtKB-KW"/>
</dbReference>
<proteinExistence type="inferred from homology"/>
<evidence type="ECO:0008006" key="4">
    <source>
        <dbReference type="Google" id="ProtNLM"/>
    </source>
</evidence>
<dbReference type="PANTHER" id="PTHR43943:SF17">
    <property type="entry name" value="3-PHENYLPROPIONATE-DIHYDRODIOL_CINNAMIC ACID-DIHYDRODIOL DEHYDROGENASE"/>
    <property type="match status" value="1"/>
</dbReference>
<dbReference type="EMBL" id="UINC01001113">
    <property type="protein sequence ID" value="SUZ71165.1"/>
    <property type="molecule type" value="Genomic_DNA"/>
</dbReference>
<dbReference type="Gene3D" id="3.40.50.720">
    <property type="entry name" value="NAD(P)-binding Rossmann-like Domain"/>
    <property type="match status" value="1"/>
</dbReference>
<gene>
    <name evidence="3" type="ORF">METZ01_LOCUS24019</name>
</gene>
<dbReference type="InterPro" id="IPR002347">
    <property type="entry name" value="SDR_fam"/>
</dbReference>
<dbReference type="FunFam" id="3.40.50.720:FF:000084">
    <property type="entry name" value="Short-chain dehydrogenase reductase"/>
    <property type="match status" value="1"/>
</dbReference>
<dbReference type="AlphaFoldDB" id="A0A381PVU9"/>
<evidence type="ECO:0000313" key="3">
    <source>
        <dbReference type="EMBL" id="SUZ71165.1"/>
    </source>
</evidence>
<dbReference type="SUPFAM" id="SSF51735">
    <property type="entry name" value="NAD(P)-binding Rossmann-fold domains"/>
    <property type="match status" value="1"/>
</dbReference>